<comment type="similarity">
    <text evidence="1">Belongs to the carbohydrate kinase PfkB family.</text>
</comment>
<feature type="domain" description="Carbohydrate kinase PfkB" evidence="4">
    <location>
        <begin position="172"/>
        <end position="224"/>
    </location>
</feature>
<evidence type="ECO:0000256" key="1">
    <source>
        <dbReference type="ARBA" id="ARBA00010688"/>
    </source>
</evidence>
<dbReference type="SUPFAM" id="SSF53613">
    <property type="entry name" value="Ribokinase-like"/>
    <property type="match status" value="1"/>
</dbReference>
<dbReference type="Proteomes" id="UP000008386">
    <property type="component" value="Chromosome"/>
</dbReference>
<evidence type="ECO:0000256" key="3">
    <source>
        <dbReference type="ARBA" id="ARBA00022777"/>
    </source>
</evidence>
<sequence length="252" mass="27863">MKCIVVGHLTKDILNGRERIGGGAYYSSLALSELCKVTVITKVGPDFPRKWLEGLRERGVDVRTLPSSATTTYKFTYRDGWRELTLLSKGDPFTDEELVGVKGDLIILNPVAGEIAPRQVAFFDNPSLDVQGFIRGFENGRVVLRETDGSFLSAARVVHASVEEFRVLKNISLPEVLLVTNGASEGFAVVRGRKYIIKPYRVDVRDTTGAGDVFLAFFSYLYTRLPFTEALDGALRMTAEFLKGRDDDASIG</sequence>
<dbReference type="eggNOG" id="arCOG00016">
    <property type="taxonomic scope" value="Archaea"/>
</dbReference>
<evidence type="ECO:0000259" key="4">
    <source>
        <dbReference type="Pfam" id="PF00294"/>
    </source>
</evidence>
<accession>F8AF58</accession>
<dbReference type="PANTHER" id="PTHR43085">
    <property type="entry name" value="HEXOKINASE FAMILY MEMBER"/>
    <property type="match status" value="1"/>
</dbReference>
<organism evidence="5 6">
    <name type="scientific">Pyrococcus yayanosii (strain CH1 / JCM 16557)</name>
    <dbReference type="NCBI Taxonomy" id="529709"/>
    <lineage>
        <taxon>Archaea</taxon>
        <taxon>Methanobacteriati</taxon>
        <taxon>Methanobacteriota</taxon>
        <taxon>Thermococci</taxon>
        <taxon>Thermococcales</taxon>
        <taxon>Thermococcaceae</taxon>
        <taxon>Pyrococcus</taxon>
    </lineage>
</organism>
<reference evidence="5 6" key="1">
    <citation type="journal article" date="2011" name="J. Bacteriol.">
        <title>Complete genome sequence of the obligate piezophilic hyperthermophilic archaeon Pyrococcus yayanosii CH1.</title>
        <authorList>
            <person name="Jun X."/>
            <person name="Lupeng L."/>
            <person name="Minjuan X."/>
            <person name="Oger P."/>
            <person name="Fengping W."/>
            <person name="Jebbar M."/>
            <person name="Xiang X."/>
        </authorList>
    </citation>
    <scope>NUCLEOTIDE SEQUENCE [LARGE SCALE GENOMIC DNA]</scope>
    <source>
        <strain evidence="6">CH1 / JCM 16557</strain>
    </source>
</reference>
<keyword evidence="2" id="KW-0808">Transferase</keyword>
<proteinExistence type="inferred from homology"/>
<evidence type="ECO:0000313" key="5">
    <source>
        <dbReference type="EMBL" id="AEH23732.1"/>
    </source>
</evidence>
<dbReference type="HOGENOM" id="CLU_065902_3_1_2"/>
<dbReference type="GeneID" id="10838496"/>
<keyword evidence="6" id="KW-1185">Reference proteome</keyword>
<dbReference type="Pfam" id="PF00294">
    <property type="entry name" value="PfkB"/>
    <property type="match status" value="1"/>
</dbReference>
<dbReference type="InterPro" id="IPR029056">
    <property type="entry name" value="Ribokinase-like"/>
</dbReference>
<evidence type="ECO:0000313" key="6">
    <source>
        <dbReference type="Proteomes" id="UP000008386"/>
    </source>
</evidence>
<dbReference type="OrthoDB" id="26949at2157"/>
<dbReference type="RefSeq" id="WP_013904790.1">
    <property type="nucleotide sequence ID" value="NC_015680.1"/>
</dbReference>
<keyword evidence="3 5" id="KW-0418">Kinase</keyword>
<dbReference type="Gene3D" id="3.40.1190.20">
    <property type="match status" value="1"/>
</dbReference>
<dbReference type="AlphaFoldDB" id="F8AF58"/>
<dbReference type="EMBL" id="CP002779">
    <property type="protein sequence ID" value="AEH23732.1"/>
    <property type="molecule type" value="Genomic_DNA"/>
</dbReference>
<protein>
    <submittedName>
        <fullName evidence="5">Carbohydrate kinase, putative, PfkB family</fullName>
    </submittedName>
</protein>
<gene>
    <name evidence="5" type="ordered locus">PYCH_00190</name>
</gene>
<dbReference type="STRING" id="529709.PYCH_00190"/>
<dbReference type="InterPro" id="IPR011611">
    <property type="entry name" value="PfkB_dom"/>
</dbReference>
<dbReference type="GO" id="GO:0016301">
    <property type="term" value="F:kinase activity"/>
    <property type="evidence" value="ECO:0007669"/>
    <property type="project" value="UniProtKB-KW"/>
</dbReference>
<evidence type="ECO:0000256" key="2">
    <source>
        <dbReference type="ARBA" id="ARBA00022679"/>
    </source>
</evidence>
<dbReference type="PANTHER" id="PTHR43085:SF57">
    <property type="entry name" value="CARBOHYDRATE KINASE PFKB DOMAIN-CONTAINING PROTEIN"/>
    <property type="match status" value="1"/>
</dbReference>
<dbReference type="InterPro" id="IPR050306">
    <property type="entry name" value="PfkB_Carbo_kinase"/>
</dbReference>
<dbReference type="KEGG" id="pya:PYCH_00190"/>
<name>F8AF58_PYRYC</name>